<dbReference type="InterPro" id="IPR036866">
    <property type="entry name" value="RibonucZ/Hydroxyglut_hydro"/>
</dbReference>
<gene>
    <name evidence="6" type="ORF">OXX778_LOCUS18671</name>
</gene>
<evidence type="ECO:0000313" key="6">
    <source>
        <dbReference type="EMBL" id="CAF1047741.1"/>
    </source>
</evidence>
<keyword evidence="7" id="KW-1185">Reference proteome</keyword>
<dbReference type="InterPro" id="IPR050662">
    <property type="entry name" value="Sec-metab_biosynth-thioest"/>
</dbReference>
<feature type="non-terminal residue" evidence="6">
    <location>
        <position position="1"/>
    </location>
</feature>
<dbReference type="Gene3D" id="1.10.10.10">
    <property type="entry name" value="Winged helix-like DNA-binding domain superfamily/Winged helix DNA-binding domain"/>
    <property type="match status" value="1"/>
</dbReference>
<dbReference type="InterPro" id="IPR036388">
    <property type="entry name" value="WH-like_DNA-bd_sf"/>
</dbReference>
<dbReference type="PANTHER" id="PTHR23131">
    <property type="entry name" value="ENDORIBONUCLEASE LACTB2"/>
    <property type="match status" value="1"/>
</dbReference>
<reference evidence="6" key="1">
    <citation type="submission" date="2021-02" db="EMBL/GenBank/DDBJ databases">
        <authorList>
            <person name="Nowell W R."/>
        </authorList>
    </citation>
    <scope>NUCLEOTIDE SEQUENCE</scope>
    <source>
        <strain evidence="6">Ploen Becks lab</strain>
    </source>
</reference>
<dbReference type="FunFam" id="3.60.15.10:FF:000041">
    <property type="entry name" value="Metallo-beta-lactamase domain protein"/>
    <property type="match status" value="1"/>
</dbReference>
<dbReference type="Proteomes" id="UP000663879">
    <property type="component" value="Unassembled WGS sequence"/>
</dbReference>
<sequence>THWHPDHTEGVQPIIKTITKEAIRVSKYKLEGRPEWDTVTNYNYITDGHIIETEGATIQAVFTPGHTKDHLSFYLKEENALFTGDCILGETTATFEDLFTYMNSLNKMLKIKPDTIYPGHGPVVKDGVDRIEYFIRHRTKRNEQILTALRESKEPLNELEIVKIVYIGLNENLLPAACENVTHHLTALEKQNLIEKSGEKWTHKRFDSKI</sequence>
<evidence type="ECO:0000256" key="1">
    <source>
        <dbReference type="ARBA" id="ARBA00007749"/>
    </source>
</evidence>
<dbReference type="InterPro" id="IPR041516">
    <property type="entry name" value="LACTB2_WH"/>
</dbReference>
<dbReference type="EMBL" id="CAJNOC010005274">
    <property type="protein sequence ID" value="CAF1047741.1"/>
    <property type="molecule type" value="Genomic_DNA"/>
</dbReference>
<evidence type="ECO:0000259" key="5">
    <source>
        <dbReference type="SMART" id="SM00849"/>
    </source>
</evidence>
<evidence type="ECO:0000256" key="2">
    <source>
        <dbReference type="ARBA" id="ARBA00022723"/>
    </source>
</evidence>
<dbReference type="Pfam" id="PF00753">
    <property type="entry name" value="Lactamase_B"/>
    <property type="match status" value="1"/>
</dbReference>
<dbReference type="InterPro" id="IPR001279">
    <property type="entry name" value="Metallo-B-lactamas"/>
</dbReference>
<feature type="domain" description="Metallo-beta-lactamase" evidence="5">
    <location>
        <begin position="1"/>
        <end position="120"/>
    </location>
</feature>
<keyword evidence="3" id="KW-0378">Hydrolase</keyword>
<keyword evidence="4" id="KW-0862">Zinc</keyword>
<name>A0A814K8M5_9BILA</name>
<evidence type="ECO:0000313" key="7">
    <source>
        <dbReference type="Proteomes" id="UP000663879"/>
    </source>
</evidence>
<accession>A0A814K8M5</accession>
<comment type="caution">
    <text evidence="6">The sequence shown here is derived from an EMBL/GenBank/DDBJ whole genome shotgun (WGS) entry which is preliminary data.</text>
</comment>
<proteinExistence type="inferred from homology"/>
<dbReference type="PANTHER" id="PTHR23131:SF0">
    <property type="entry name" value="ENDORIBONUCLEASE LACTB2"/>
    <property type="match status" value="1"/>
</dbReference>
<evidence type="ECO:0000256" key="3">
    <source>
        <dbReference type="ARBA" id="ARBA00022801"/>
    </source>
</evidence>
<dbReference type="OrthoDB" id="17458at2759"/>
<organism evidence="6 7">
    <name type="scientific">Brachionus calyciflorus</name>
    <dbReference type="NCBI Taxonomy" id="104777"/>
    <lineage>
        <taxon>Eukaryota</taxon>
        <taxon>Metazoa</taxon>
        <taxon>Spiralia</taxon>
        <taxon>Gnathifera</taxon>
        <taxon>Rotifera</taxon>
        <taxon>Eurotatoria</taxon>
        <taxon>Monogononta</taxon>
        <taxon>Pseudotrocha</taxon>
        <taxon>Ploima</taxon>
        <taxon>Brachionidae</taxon>
        <taxon>Brachionus</taxon>
    </lineage>
</organism>
<dbReference type="SMART" id="SM00849">
    <property type="entry name" value="Lactamase_B"/>
    <property type="match status" value="1"/>
</dbReference>
<protein>
    <recommendedName>
        <fullName evidence="5">Metallo-beta-lactamase domain-containing protein</fullName>
    </recommendedName>
</protein>
<dbReference type="AlphaFoldDB" id="A0A814K8M5"/>
<keyword evidence="2" id="KW-0479">Metal-binding</keyword>
<dbReference type="Gene3D" id="3.60.15.10">
    <property type="entry name" value="Ribonuclease Z/Hydroxyacylglutathione hydrolase-like"/>
    <property type="match status" value="1"/>
</dbReference>
<dbReference type="GO" id="GO:0046872">
    <property type="term" value="F:metal ion binding"/>
    <property type="evidence" value="ECO:0007669"/>
    <property type="project" value="UniProtKB-KW"/>
</dbReference>
<dbReference type="Pfam" id="PF17778">
    <property type="entry name" value="WHD_BLACT"/>
    <property type="match status" value="1"/>
</dbReference>
<evidence type="ECO:0000256" key="4">
    <source>
        <dbReference type="ARBA" id="ARBA00022833"/>
    </source>
</evidence>
<comment type="similarity">
    <text evidence="1">Belongs to the metallo-beta-lactamase superfamily.</text>
</comment>
<dbReference type="SUPFAM" id="SSF56281">
    <property type="entry name" value="Metallo-hydrolase/oxidoreductase"/>
    <property type="match status" value="1"/>
</dbReference>
<dbReference type="GO" id="GO:0016787">
    <property type="term" value="F:hydrolase activity"/>
    <property type="evidence" value="ECO:0007669"/>
    <property type="project" value="UniProtKB-KW"/>
</dbReference>